<sequence length="92" mass="10617">MINRNIKTGLLNALRNMPVVALLGPRQVGKTTLALEIAEQIEDKKSSYLNLEMDSDLNKLQDPESYLRRQENRLLIIDEVQRKPELFKVLRG</sequence>
<protein>
    <recommendedName>
        <fullName evidence="1">AAA domain-containing protein</fullName>
    </recommendedName>
</protein>
<dbReference type="STRING" id="551991.SAMN05192529_11399"/>
<organism evidence="2 3">
    <name type="scientific">Arachidicoccus rhizosphaerae</name>
    <dbReference type="NCBI Taxonomy" id="551991"/>
    <lineage>
        <taxon>Bacteria</taxon>
        <taxon>Pseudomonadati</taxon>
        <taxon>Bacteroidota</taxon>
        <taxon>Chitinophagia</taxon>
        <taxon>Chitinophagales</taxon>
        <taxon>Chitinophagaceae</taxon>
        <taxon>Arachidicoccus</taxon>
    </lineage>
</organism>
<dbReference type="PANTHER" id="PTHR43566">
    <property type="entry name" value="CONSERVED PROTEIN"/>
    <property type="match status" value="1"/>
</dbReference>
<dbReference type="Gene3D" id="3.40.50.300">
    <property type="entry name" value="P-loop containing nucleotide triphosphate hydrolases"/>
    <property type="match status" value="1"/>
</dbReference>
<gene>
    <name evidence="2" type="ORF">SAMN05192529_11399</name>
</gene>
<feature type="domain" description="AAA" evidence="1">
    <location>
        <begin position="18"/>
        <end position="91"/>
    </location>
</feature>
<dbReference type="Pfam" id="PF13173">
    <property type="entry name" value="AAA_14"/>
    <property type="match status" value="1"/>
</dbReference>
<dbReference type="InterPro" id="IPR041682">
    <property type="entry name" value="AAA_14"/>
</dbReference>
<accession>A0A1H4A702</accession>
<dbReference type="AlphaFoldDB" id="A0A1H4A702"/>
<keyword evidence="3" id="KW-1185">Reference proteome</keyword>
<evidence type="ECO:0000313" key="3">
    <source>
        <dbReference type="Proteomes" id="UP000199041"/>
    </source>
</evidence>
<dbReference type="PANTHER" id="PTHR43566:SF2">
    <property type="entry name" value="DUF4143 DOMAIN-CONTAINING PROTEIN"/>
    <property type="match status" value="1"/>
</dbReference>
<dbReference type="EMBL" id="FNQY01000013">
    <property type="protein sequence ID" value="SEA31765.1"/>
    <property type="molecule type" value="Genomic_DNA"/>
</dbReference>
<dbReference type="SUPFAM" id="SSF52540">
    <property type="entry name" value="P-loop containing nucleoside triphosphate hydrolases"/>
    <property type="match status" value="1"/>
</dbReference>
<dbReference type="RefSeq" id="WP_211481830.1">
    <property type="nucleotide sequence ID" value="NZ_FNQY01000013.1"/>
</dbReference>
<evidence type="ECO:0000313" key="2">
    <source>
        <dbReference type="EMBL" id="SEA31765.1"/>
    </source>
</evidence>
<evidence type="ECO:0000259" key="1">
    <source>
        <dbReference type="Pfam" id="PF13173"/>
    </source>
</evidence>
<dbReference type="InterPro" id="IPR027417">
    <property type="entry name" value="P-loop_NTPase"/>
</dbReference>
<name>A0A1H4A702_9BACT</name>
<dbReference type="Proteomes" id="UP000199041">
    <property type="component" value="Unassembled WGS sequence"/>
</dbReference>
<reference evidence="2 3" key="1">
    <citation type="submission" date="2016-10" db="EMBL/GenBank/DDBJ databases">
        <authorList>
            <person name="de Groot N.N."/>
        </authorList>
    </citation>
    <scope>NUCLEOTIDE SEQUENCE [LARGE SCALE GENOMIC DNA]</scope>
    <source>
        <strain evidence="2 3">Vu-144</strain>
    </source>
</reference>
<proteinExistence type="predicted"/>